<sequence>MKDINLSEIDLDINNIGSWPMPIKIILIAVVSIGVLVGGYFLDLQSQNELLDRSRAKEITLKKEFEKKQAKAANLDAYKKQMVEMKESFGTMLRQLPSKTEVENLVDEITQTGLTSGVEFKLFKPETERFIEFYAEKPISIEIVGSYHQFGEFISGVAALPRIVTMHNINIKSSKAGELSLTAIAKTYRYLDEVELQTQAKKKRKKKKR</sequence>
<keyword evidence="1" id="KW-0812">Transmembrane</keyword>
<proteinExistence type="predicted"/>
<organism evidence="2">
    <name type="scientific">hydrothermal vent metagenome</name>
    <dbReference type="NCBI Taxonomy" id="652676"/>
    <lineage>
        <taxon>unclassified sequences</taxon>
        <taxon>metagenomes</taxon>
        <taxon>ecological metagenomes</taxon>
    </lineage>
</organism>
<dbReference type="Pfam" id="PF04350">
    <property type="entry name" value="PilO"/>
    <property type="match status" value="1"/>
</dbReference>
<dbReference type="EMBL" id="UOFS01000019">
    <property type="protein sequence ID" value="VAW94917.1"/>
    <property type="molecule type" value="Genomic_DNA"/>
</dbReference>
<dbReference type="GO" id="GO:0043683">
    <property type="term" value="P:type IV pilus assembly"/>
    <property type="evidence" value="ECO:0007669"/>
    <property type="project" value="InterPro"/>
</dbReference>
<name>A0A3B1A5P6_9ZZZZ</name>
<evidence type="ECO:0000313" key="2">
    <source>
        <dbReference type="EMBL" id="VAW94917.1"/>
    </source>
</evidence>
<evidence type="ECO:0000256" key="1">
    <source>
        <dbReference type="SAM" id="Phobius"/>
    </source>
</evidence>
<dbReference type="InterPro" id="IPR014717">
    <property type="entry name" value="Transl_elong_EF1B/ribsomal_bS6"/>
</dbReference>
<protein>
    <submittedName>
        <fullName evidence="2">Type IV pilus biogenesis protein PilO</fullName>
    </submittedName>
</protein>
<feature type="transmembrane region" description="Helical" evidence="1">
    <location>
        <begin position="21"/>
        <end position="42"/>
    </location>
</feature>
<dbReference type="InterPro" id="IPR007445">
    <property type="entry name" value="PilO"/>
</dbReference>
<dbReference type="PANTHER" id="PTHR39555:SF1">
    <property type="entry name" value="TYPE IV PILUS INNER MEMBRANE COMPONENT PILO"/>
    <property type="match status" value="1"/>
</dbReference>
<keyword evidence="1" id="KW-1133">Transmembrane helix</keyword>
<dbReference type="PIRSF" id="PIRSF016482">
    <property type="entry name" value="PilO"/>
    <property type="match status" value="1"/>
</dbReference>
<dbReference type="PANTHER" id="PTHR39555">
    <property type="entry name" value="FIMBRIAL ASSEMBLY PROTEIN PILO-LIKE PROTEIN-RELATED"/>
    <property type="match status" value="1"/>
</dbReference>
<keyword evidence="1" id="KW-0472">Membrane</keyword>
<accession>A0A3B1A5P6</accession>
<dbReference type="GO" id="GO:0043107">
    <property type="term" value="P:type IV pilus-dependent motility"/>
    <property type="evidence" value="ECO:0007669"/>
    <property type="project" value="InterPro"/>
</dbReference>
<dbReference type="Gene3D" id="3.30.70.60">
    <property type="match status" value="1"/>
</dbReference>
<gene>
    <name evidence="2" type="ORF">MNBD_GAMMA22-1688</name>
</gene>
<dbReference type="Gene3D" id="1.10.287.540">
    <property type="entry name" value="Helix hairpin bin"/>
    <property type="match status" value="1"/>
</dbReference>
<dbReference type="AlphaFoldDB" id="A0A3B1A5P6"/>
<reference evidence="2" key="1">
    <citation type="submission" date="2018-06" db="EMBL/GenBank/DDBJ databases">
        <authorList>
            <person name="Zhirakovskaya E."/>
        </authorList>
    </citation>
    <scope>NUCLEOTIDE SEQUENCE</scope>
</reference>